<evidence type="ECO:0000313" key="2">
    <source>
        <dbReference type="Proteomes" id="UP001352263"/>
    </source>
</evidence>
<comment type="caution">
    <text evidence="1">The sequence shown here is derived from an EMBL/GenBank/DDBJ whole genome shotgun (WGS) entry which is preliminary data.</text>
</comment>
<dbReference type="Gene3D" id="3.60.40.10">
    <property type="entry name" value="PPM-type phosphatase domain"/>
    <property type="match status" value="1"/>
</dbReference>
<dbReference type="Proteomes" id="UP001352263">
    <property type="component" value="Unassembled WGS sequence"/>
</dbReference>
<proteinExistence type="predicted"/>
<dbReference type="RefSeq" id="WP_326504316.1">
    <property type="nucleotide sequence ID" value="NZ_JAWIIV010000001.1"/>
</dbReference>
<dbReference type="PANTHER" id="PTHR35801:SF1">
    <property type="entry name" value="PHOSPHOSERINE PHOSPHATASE RSBX"/>
    <property type="match status" value="1"/>
</dbReference>
<dbReference type="EMBL" id="JAWIIV010000001">
    <property type="protein sequence ID" value="MEC4717559.1"/>
    <property type="molecule type" value="Genomic_DNA"/>
</dbReference>
<gene>
    <name evidence="1" type="ORF">RY831_00185</name>
</gene>
<dbReference type="PANTHER" id="PTHR35801">
    <property type="entry name" value="PHOSPHOSERINE PHOSPHATASE RSBX"/>
    <property type="match status" value="1"/>
</dbReference>
<evidence type="ECO:0000313" key="1">
    <source>
        <dbReference type="EMBL" id="MEC4717559.1"/>
    </source>
</evidence>
<accession>A0ABU6J1T9</accession>
<dbReference type="InterPro" id="IPR036457">
    <property type="entry name" value="PPM-type-like_dom_sf"/>
</dbReference>
<organism evidence="1 2">
    <name type="scientific">Noviherbaspirillum album</name>
    <dbReference type="NCBI Taxonomy" id="3080276"/>
    <lineage>
        <taxon>Bacteria</taxon>
        <taxon>Pseudomonadati</taxon>
        <taxon>Pseudomonadota</taxon>
        <taxon>Betaproteobacteria</taxon>
        <taxon>Burkholderiales</taxon>
        <taxon>Oxalobacteraceae</taxon>
        <taxon>Noviherbaspirillum</taxon>
    </lineage>
</organism>
<reference evidence="1 2" key="1">
    <citation type="submission" date="2023-10" db="EMBL/GenBank/DDBJ databases">
        <title>Noviherbaspirillum sp. CPCC 100848 genome assembly.</title>
        <authorList>
            <person name="Li X.Y."/>
            <person name="Fang X.M."/>
        </authorList>
    </citation>
    <scope>NUCLEOTIDE SEQUENCE [LARGE SCALE GENOMIC DNA]</scope>
    <source>
        <strain evidence="1 2">CPCC 100848</strain>
    </source>
</reference>
<name>A0ABU6J1T9_9BURK</name>
<sequence length="74" mass="7969">MARCNLRLHGTRRAAVAVAQIDTGRETLRFAGAGNISACIIDGAVKHIASHNGIVGTTMRRAQDFLIHGTRIRC</sequence>
<dbReference type="InterPro" id="IPR039248">
    <property type="entry name" value="Ptase_RsbX"/>
</dbReference>
<protein>
    <submittedName>
        <fullName evidence="1">Uncharacterized protein</fullName>
    </submittedName>
</protein>
<keyword evidence="2" id="KW-1185">Reference proteome</keyword>